<dbReference type="GO" id="GO:0005829">
    <property type="term" value="C:cytosol"/>
    <property type="evidence" value="ECO:0007669"/>
    <property type="project" value="TreeGrafter"/>
</dbReference>
<evidence type="ECO:0000313" key="10">
    <source>
        <dbReference type="EMBL" id="SDP38064.1"/>
    </source>
</evidence>
<keyword evidence="5" id="KW-0717">Septation</keyword>
<evidence type="ECO:0000313" key="11">
    <source>
        <dbReference type="Proteomes" id="UP000182412"/>
    </source>
</evidence>
<evidence type="ECO:0000256" key="3">
    <source>
        <dbReference type="ARBA" id="ARBA00022490"/>
    </source>
</evidence>
<dbReference type="SUPFAM" id="SSF102829">
    <property type="entry name" value="Cell division protein ZapA-like"/>
    <property type="match status" value="1"/>
</dbReference>
<comment type="subcellular location">
    <subcellularLocation>
        <location evidence="1">Cytoplasm</location>
    </subcellularLocation>
</comment>
<dbReference type="Proteomes" id="UP000182412">
    <property type="component" value="Unassembled WGS sequence"/>
</dbReference>
<dbReference type="RefSeq" id="WP_074572332.1">
    <property type="nucleotide sequence ID" value="NZ_FNJQ01000016.1"/>
</dbReference>
<comment type="subunit">
    <text evidence="8">Homodimer. Interacts with FtsZ.</text>
</comment>
<proteinExistence type="predicted"/>
<dbReference type="GO" id="GO:0030428">
    <property type="term" value="C:cell septum"/>
    <property type="evidence" value="ECO:0007669"/>
    <property type="project" value="TreeGrafter"/>
</dbReference>
<evidence type="ECO:0000256" key="6">
    <source>
        <dbReference type="ARBA" id="ARBA00023306"/>
    </source>
</evidence>
<dbReference type="GO" id="GO:0000921">
    <property type="term" value="P:septin ring assembly"/>
    <property type="evidence" value="ECO:0007669"/>
    <property type="project" value="TreeGrafter"/>
</dbReference>
<dbReference type="Pfam" id="PF05164">
    <property type="entry name" value="ZapA"/>
    <property type="match status" value="1"/>
</dbReference>
<dbReference type="EMBL" id="FNJQ01000016">
    <property type="protein sequence ID" value="SDP38064.1"/>
    <property type="molecule type" value="Genomic_DNA"/>
</dbReference>
<evidence type="ECO:0000256" key="7">
    <source>
        <dbReference type="ARBA" id="ARBA00024910"/>
    </source>
</evidence>
<name>A0A1H0S8K1_SELRU</name>
<dbReference type="GO" id="GO:0000917">
    <property type="term" value="P:division septum assembly"/>
    <property type="evidence" value="ECO:0007669"/>
    <property type="project" value="UniProtKB-KW"/>
</dbReference>
<dbReference type="GO" id="GO:0043093">
    <property type="term" value="P:FtsZ-dependent cytokinesis"/>
    <property type="evidence" value="ECO:0007669"/>
    <property type="project" value="TreeGrafter"/>
</dbReference>
<evidence type="ECO:0000256" key="1">
    <source>
        <dbReference type="ARBA" id="ARBA00004496"/>
    </source>
</evidence>
<dbReference type="PANTHER" id="PTHR34981:SF1">
    <property type="entry name" value="CELL DIVISION PROTEIN ZAPA"/>
    <property type="match status" value="1"/>
</dbReference>
<comment type="function">
    <text evidence="7">Activator of cell division through the inhibition of FtsZ GTPase activity, therefore promoting FtsZ assembly into bundles of protofilaments necessary for the formation of the division Z ring. It is recruited early at mid-cell but it is not essential for cell division.</text>
</comment>
<evidence type="ECO:0000256" key="4">
    <source>
        <dbReference type="ARBA" id="ARBA00022618"/>
    </source>
</evidence>
<reference evidence="10 11" key="1">
    <citation type="submission" date="2016-10" db="EMBL/GenBank/DDBJ databases">
        <authorList>
            <person name="de Groot N.N."/>
        </authorList>
    </citation>
    <scope>NUCLEOTIDE SEQUENCE [LARGE SCALE GENOMIC DNA]</scope>
    <source>
        <strain evidence="10 11">S137</strain>
    </source>
</reference>
<accession>A0A1H0S8K1</accession>
<dbReference type="InterPro" id="IPR036192">
    <property type="entry name" value="Cell_div_ZapA-like_sf"/>
</dbReference>
<evidence type="ECO:0000256" key="9">
    <source>
        <dbReference type="ARBA" id="ARBA00033158"/>
    </source>
</evidence>
<dbReference type="InterPro" id="IPR053712">
    <property type="entry name" value="Bac_CellDiv_Activator"/>
</dbReference>
<evidence type="ECO:0000256" key="8">
    <source>
        <dbReference type="ARBA" id="ARBA00026068"/>
    </source>
</evidence>
<organism evidence="10 11">
    <name type="scientific">Selenomonas ruminantium</name>
    <dbReference type="NCBI Taxonomy" id="971"/>
    <lineage>
        <taxon>Bacteria</taxon>
        <taxon>Bacillati</taxon>
        <taxon>Bacillota</taxon>
        <taxon>Negativicutes</taxon>
        <taxon>Selenomonadales</taxon>
        <taxon>Selenomonadaceae</taxon>
        <taxon>Selenomonas</taxon>
    </lineage>
</organism>
<evidence type="ECO:0000256" key="2">
    <source>
        <dbReference type="ARBA" id="ARBA00015195"/>
    </source>
</evidence>
<dbReference type="OrthoDB" id="9808604at2"/>
<dbReference type="AlphaFoldDB" id="A0A1H0S8K1"/>
<dbReference type="Gene3D" id="6.10.250.790">
    <property type="match status" value="1"/>
</dbReference>
<protein>
    <recommendedName>
        <fullName evidence="2">Cell division protein ZapA</fullName>
    </recommendedName>
    <alternativeName>
        <fullName evidence="9">Z ring-associated protein ZapA</fullName>
    </alternativeName>
</protein>
<evidence type="ECO:0000256" key="5">
    <source>
        <dbReference type="ARBA" id="ARBA00023210"/>
    </source>
</evidence>
<gene>
    <name evidence="10" type="ORF">SAMN05216366_11613</name>
</gene>
<dbReference type="GO" id="GO:0032153">
    <property type="term" value="C:cell division site"/>
    <property type="evidence" value="ECO:0007669"/>
    <property type="project" value="TreeGrafter"/>
</dbReference>
<keyword evidence="4 10" id="KW-0132">Cell division</keyword>
<keyword evidence="3" id="KW-0963">Cytoplasm</keyword>
<dbReference type="InterPro" id="IPR007838">
    <property type="entry name" value="Cell_div_ZapA-like"/>
</dbReference>
<keyword evidence="6" id="KW-0131">Cell cycle</keyword>
<dbReference type="PANTHER" id="PTHR34981">
    <property type="entry name" value="CELL DIVISION PROTEIN ZAPA"/>
    <property type="match status" value="1"/>
</dbReference>
<sequence length="87" mass="10065">MAEEKNSPSAQRVVVDIYGTSYPLKTDNPQHMKQLAAALDKRMKIMSRAVRTFDERKIAVLTALEIAEDYYKLKKDYDELVDLLDEK</sequence>